<gene>
    <name evidence="2" type="ORF">GM160_04205</name>
</gene>
<feature type="transmembrane region" description="Helical" evidence="1">
    <location>
        <begin position="6"/>
        <end position="26"/>
    </location>
</feature>
<evidence type="ECO:0000313" key="3">
    <source>
        <dbReference type="Proteomes" id="UP000427716"/>
    </source>
</evidence>
<dbReference type="RefSeq" id="WP_156573411.1">
    <property type="nucleotide sequence ID" value="NZ_CP046415.1"/>
</dbReference>
<dbReference type="AlphaFoldDB" id="A0A6I6D9I9"/>
<sequence length="51" mass="5522">MSVLSWTIVITGLFVCALGLLLLQVIGPLADRLHRHLIDTGKVDAPRGRGQ</sequence>
<dbReference type="Proteomes" id="UP000427716">
    <property type="component" value="Chromosome"/>
</dbReference>
<organism evidence="2 3">
    <name type="scientific">Guyparkeria halophila</name>
    <dbReference type="NCBI Taxonomy" id="47960"/>
    <lineage>
        <taxon>Bacteria</taxon>
        <taxon>Pseudomonadati</taxon>
        <taxon>Pseudomonadota</taxon>
        <taxon>Gammaproteobacteria</taxon>
        <taxon>Chromatiales</taxon>
        <taxon>Thioalkalibacteraceae</taxon>
        <taxon>Guyparkeria</taxon>
    </lineage>
</organism>
<keyword evidence="3" id="KW-1185">Reference proteome</keyword>
<dbReference type="EMBL" id="CP046415">
    <property type="protein sequence ID" value="QGT78162.1"/>
    <property type="molecule type" value="Genomic_DNA"/>
</dbReference>
<name>A0A6I6D9I9_9GAMM</name>
<keyword evidence="1" id="KW-0472">Membrane</keyword>
<evidence type="ECO:0000256" key="1">
    <source>
        <dbReference type="SAM" id="Phobius"/>
    </source>
</evidence>
<protein>
    <submittedName>
        <fullName evidence="2">Uncharacterized protein</fullName>
    </submittedName>
</protein>
<proteinExistence type="predicted"/>
<reference evidence="2 3" key="1">
    <citation type="submission" date="2019-11" db="EMBL/GenBank/DDBJ databases">
        <authorList>
            <person name="Zhang J."/>
            <person name="Sun C."/>
        </authorList>
    </citation>
    <scope>NUCLEOTIDE SEQUENCE [LARGE SCALE GENOMIC DNA]</scope>
    <source>
        <strain evidence="3">sp2</strain>
    </source>
</reference>
<accession>A0A6I6D9I9</accession>
<keyword evidence="1" id="KW-1133">Transmembrane helix</keyword>
<evidence type="ECO:0000313" key="2">
    <source>
        <dbReference type="EMBL" id="QGT78162.1"/>
    </source>
</evidence>
<keyword evidence="1" id="KW-0812">Transmembrane</keyword>
<dbReference type="KEGG" id="ghl:GM160_04205"/>